<dbReference type="RefSeq" id="XP_013279468.1">
    <property type="nucleotide sequence ID" value="XM_013424014.1"/>
</dbReference>
<proteinExistence type="predicted"/>
<dbReference type="OrthoDB" id="9975114at2759"/>
<protein>
    <submittedName>
        <fullName evidence="2">Uncharacterized protein</fullName>
    </submittedName>
</protein>
<feature type="compositionally biased region" description="Low complexity" evidence="1">
    <location>
        <begin position="387"/>
        <end position="400"/>
    </location>
</feature>
<feature type="compositionally biased region" description="Polar residues" evidence="1">
    <location>
        <begin position="466"/>
        <end position="480"/>
    </location>
</feature>
<feature type="compositionally biased region" description="Polar residues" evidence="1">
    <location>
        <begin position="371"/>
        <end position="386"/>
    </location>
</feature>
<feature type="region of interest" description="Disordered" evidence="1">
    <location>
        <begin position="423"/>
        <end position="516"/>
    </location>
</feature>
<feature type="compositionally biased region" description="Low complexity" evidence="1">
    <location>
        <begin position="655"/>
        <end position="664"/>
    </location>
</feature>
<evidence type="ECO:0000256" key="1">
    <source>
        <dbReference type="SAM" id="MobiDB-lite"/>
    </source>
</evidence>
<name>A0A0D2GA01_9EURO</name>
<sequence length="880" mass="96592">MTDCVYRNRRGGDAFAMVAARHAMTSSEVGSENYGALPSSYRRVRKSKSLVAFPNGNLRLRLQRSLPFLRRQSNTTLYKGSDGAWERHEEAVELARAQFLDSAGHADLQQTELCTPRKGKRRTQHKFRKTVRASACLEAEHPETTATRSFSLSLRDRVRRVLGKSLSKKDNLPPQHLEAQRNHFSEFDKESTLVSGFDAYQIVDDGLTPQRSVYSQPILEHESLEGLDKVPYAVHSAASRESLHSNARSRVTSWTNSSITGSIGMRSGPIERNRLSIIKEDGGPHQPSSSAGKHIGGVDVFHEPLQSITNNARTMPAVDSQRIYSALIKRINQEEIEIERTRVALEGINHGYEANSTEISDVKPTIRTVQSDSSLTTMTGNILNPLSSSQSGSWHHSASARTDEPHQENADIRWERLAEQESQSTFFPFSSEKNPNTPSPFKRFLNERRRRSSRSSNGRGKHADSDNSSVTINRQSSNPVMNRPHFGLSSASIYSRTTNGGSNEQYQRPFESSDELRTKAPEKLETNGMATILATSFAPSTNNQWNPWSDTVKKHEHTTDSFSSSHTRERAQIASAEEAGDDGEGASSQLVRSAGTCTETRGYGLSNVVVASGSRGPKVHNGIVSVRAHADLLKRASTDALSSISNNAEDGSKGSGSLRKLSPGNLVKLFREKRSQRTLGPQSAGKENSPPIQSDSPPVSTPGRLQLQFRDGTTSGRVRKRASEGVFQPANLYSTPHRSISTTPSRSYESPSENAKDHLVARLSRPFNMDVPPHNRPFDSMYLGKRTQGHPDTFGNNRLSVAPRITLDGAGQELETGLGDGNEGATALPSRSYSVGKSAAKVLGLLGSKRMVSNFLRSRRGERSTSAGEHILGEGSPAFI</sequence>
<feature type="region of interest" description="Disordered" evidence="1">
    <location>
        <begin position="859"/>
        <end position="880"/>
    </location>
</feature>
<dbReference type="EMBL" id="KN846975">
    <property type="protein sequence ID" value="KIW75660.1"/>
    <property type="molecule type" value="Genomic_DNA"/>
</dbReference>
<feature type="compositionally biased region" description="Polar residues" evidence="1">
    <location>
        <begin position="540"/>
        <end position="549"/>
    </location>
</feature>
<evidence type="ECO:0000313" key="2">
    <source>
        <dbReference type="EMBL" id="KIW75660.1"/>
    </source>
</evidence>
<dbReference type="STRING" id="1442368.A0A0D2GA01"/>
<accession>A0A0D2GA01</accession>
<feature type="region of interest" description="Disordered" evidence="1">
    <location>
        <begin position="644"/>
        <end position="756"/>
    </location>
</feature>
<feature type="region of interest" description="Disordered" evidence="1">
    <location>
        <begin position="540"/>
        <end position="593"/>
    </location>
</feature>
<feature type="compositionally biased region" description="Polar residues" evidence="1">
    <location>
        <begin position="423"/>
        <end position="436"/>
    </location>
</feature>
<evidence type="ECO:0000313" key="3">
    <source>
        <dbReference type="Proteomes" id="UP000053029"/>
    </source>
</evidence>
<feature type="compositionally biased region" description="Polar residues" evidence="1">
    <location>
        <begin position="731"/>
        <end position="753"/>
    </location>
</feature>
<dbReference type="HOGENOM" id="CLU_294564_0_0_1"/>
<feature type="region of interest" description="Disordered" evidence="1">
    <location>
        <begin position="371"/>
        <end position="410"/>
    </location>
</feature>
<gene>
    <name evidence="2" type="ORF">Z517_10402</name>
</gene>
<dbReference type="GeneID" id="25309892"/>
<dbReference type="Proteomes" id="UP000053029">
    <property type="component" value="Unassembled WGS sequence"/>
</dbReference>
<reference evidence="2 3" key="1">
    <citation type="submission" date="2015-01" db="EMBL/GenBank/DDBJ databases">
        <title>The Genome Sequence of Fonsecaea pedrosoi CBS 271.37.</title>
        <authorList>
            <consortium name="The Broad Institute Genomics Platform"/>
            <person name="Cuomo C."/>
            <person name="de Hoog S."/>
            <person name="Gorbushina A."/>
            <person name="Stielow B."/>
            <person name="Teixiera M."/>
            <person name="Abouelleil A."/>
            <person name="Chapman S.B."/>
            <person name="Priest M."/>
            <person name="Young S.K."/>
            <person name="Wortman J."/>
            <person name="Nusbaum C."/>
            <person name="Birren B."/>
        </authorList>
    </citation>
    <scope>NUCLEOTIDE SEQUENCE [LARGE SCALE GENOMIC DNA]</scope>
    <source>
        <strain evidence="2 3">CBS 271.37</strain>
    </source>
</reference>
<feature type="compositionally biased region" description="Polar residues" evidence="1">
    <location>
        <begin position="489"/>
        <end position="506"/>
    </location>
</feature>
<feature type="compositionally biased region" description="Basic and acidic residues" evidence="1">
    <location>
        <begin position="401"/>
        <end position="410"/>
    </location>
</feature>
<keyword evidence="3" id="KW-1185">Reference proteome</keyword>
<organism evidence="2 3">
    <name type="scientific">Fonsecaea pedrosoi CBS 271.37</name>
    <dbReference type="NCBI Taxonomy" id="1442368"/>
    <lineage>
        <taxon>Eukaryota</taxon>
        <taxon>Fungi</taxon>
        <taxon>Dikarya</taxon>
        <taxon>Ascomycota</taxon>
        <taxon>Pezizomycotina</taxon>
        <taxon>Eurotiomycetes</taxon>
        <taxon>Chaetothyriomycetidae</taxon>
        <taxon>Chaetothyriales</taxon>
        <taxon>Herpotrichiellaceae</taxon>
        <taxon>Fonsecaea</taxon>
    </lineage>
</organism>
<dbReference type="VEuPathDB" id="FungiDB:Z517_10402"/>
<dbReference type="AlphaFoldDB" id="A0A0D2GA01"/>